<evidence type="ECO:0000256" key="4">
    <source>
        <dbReference type="ARBA" id="ARBA00037345"/>
    </source>
</evidence>
<keyword evidence="3" id="KW-0804">Transcription</keyword>
<comment type="function">
    <text evidence="4">Regulatory protein of the TOL plasmid xyl operons. XylS activates the xylXYZLTEGFJQKIH operon required for the degradation of toluene, m-xylene and p-xylene.</text>
</comment>
<feature type="domain" description="HTH araC/xylS-type" evidence="5">
    <location>
        <begin position="198"/>
        <end position="299"/>
    </location>
</feature>
<comment type="caution">
    <text evidence="6">The sequence shown here is derived from an EMBL/GenBank/DDBJ whole genome shotgun (WGS) entry which is preliminary data.</text>
</comment>
<keyword evidence="7" id="KW-1185">Reference proteome</keyword>
<dbReference type="GO" id="GO:0003700">
    <property type="term" value="F:DNA-binding transcription factor activity"/>
    <property type="evidence" value="ECO:0007669"/>
    <property type="project" value="InterPro"/>
</dbReference>
<dbReference type="RefSeq" id="WP_076724908.1">
    <property type="nucleotide sequence ID" value="NZ_JABWTC010000015.1"/>
</dbReference>
<dbReference type="PANTHER" id="PTHR46796">
    <property type="entry name" value="HTH-TYPE TRANSCRIPTIONAL ACTIVATOR RHAS-RELATED"/>
    <property type="match status" value="1"/>
</dbReference>
<evidence type="ECO:0000313" key="7">
    <source>
        <dbReference type="Proteomes" id="UP000189339"/>
    </source>
</evidence>
<evidence type="ECO:0000256" key="3">
    <source>
        <dbReference type="ARBA" id="ARBA00023163"/>
    </source>
</evidence>
<dbReference type="InterPro" id="IPR050204">
    <property type="entry name" value="AraC_XylS_family_regulators"/>
</dbReference>
<dbReference type="Pfam" id="PF12833">
    <property type="entry name" value="HTH_18"/>
    <property type="match status" value="1"/>
</dbReference>
<dbReference type="STRING" id="135739.BTO32_12270"/>
<dbReference type="EMBL" id="MSCW01000007">
    <property type="protein sequence ID" value="ONF43443.1"/>
    <property type="molecule type" value="Genomic_DNA"/>
</dbReference>
<dbReference type="AlphaFoldDB" id="A0A1V2DS62"/>
<dbReference type="SUPFAM" id="SSF46689">
    <property type="entry name" value="Homeodomain-like"/>
    <property type="match status" value="1"/>
</dbReference>
<keyword evidence="2" id="KW-0238">DNA-binding</keyword>
<evidence type="ECO:0000256" key="2">
    <source>
        <dbReference type="ARBA" id="ARBA00023125"/>
    </source>
</evidence>
<evidence type="ECO:0000256" key="1">
    <source>
        <dbReference type="ARBA" id="ARBA00023015"/>
    </source>
</evidence>
<evidence type="ECO:0000259" key="5">
    <source>
        <dbReference type="PROSITE" id="PS01124"/>
    </source>
</evidence>
<dbReference type="InterPro" id="IPR018060">
    <property type="entry name" value="HTH_AraC"/>
</dbReference>
<keyword evidence="1" id="KW-0805">Transcription regulation</keyword>
<dbReference type="Gene3D" id="1.10.10.60">
    <property type="entry name" value="Homeodomain-like"/>
    <property type="match status" value="1"/>
</dbReference>
<name>A0A1V2DS62_9GAMM</name>
<dbReference type="OrthoDB" id="6003540at2"/>
<accession>A0A1V2DS62</accession>
<dbReference type="GO" id="GO:0043565">
    <property type="term" value="F:sequence-specific DNA binding"/>
    <property type="evidence" value="ECO:0007669"/>
    <property type="project" value="InterPro"/>
</dbReference>
<dbReference type="SMART" id="SM00342">
    <property type="entry name" value="HTH_ARAC"/>
    <property type="match status" value="1"/>
</dbReference>
<gene>
    <name evidence="6" type="ORF">BTO32_12270</name>
</gene>
<protein>
    <recommendedName>
        <fullName evidence="5">HTH araC/xylS-type domain-containing protein</fullName>
    </recommendedName>
</protein>
<sequence length="317" mass="34928">MAGELSAGFELDAFLRLNQASWPEWLAALRLLAGLREGQTRPGRAPVGAVSAVSCAAGTVLCLNACRRMRLGPWRRSGPLWVRVLSGPVRVVGDGEVFQAGAEDGRLVMVRSGPVVVELGPGSRALLVVPAPGIGPAGAPPAPTTARGLVDDYLFRAGFFLDHADAVRGTRELIDRLTGALAADAAIRPGPCLDRRLRRAIDLIQEQRGWVFDLPELARHAGASERNLYYLMKRETGMTPYRFYQRCRLIRVRRRLVDCRCELPHISWYAADEGFSHLGRFAALYRQHFGELPSETVQWRRRLLQVAGSRAEAVVLS</sequence>
<dbReference type="InterPro" id="IPR009057">
    <property type="entry name" value="Homeodomain-like_sf"/>
</dbReference>
<proteinExistence type="predicted"/>
<dbReference type="PROSITE" id="PS01124">
    <property type="entry name" value="HTH_ARAC_FAMILY_2"/>
    <property type="match status" value="1"/>
</dbReference>
<dbReference type="Proteomes" id="UP000189339">
    <property type="component" value="Unassembled WGS sequence"/>
</dbReference>
<dbReference type="PANTHER" id="PTHR46796:SF12">
    <property type="entry name" value="HTH-TYPE DNA-BINDING TRANSCRIPTIONAL ACTIVATOR EUTR"/>
    <property type="match status" value="1"/>
</dbReference>
<evidence type="ECO:0000313" key="6">
    <source>
        <dbReference type="EMBL" id="ONF43443.1"/>
    </source>
</evidence>
<reference evidence="6 7" key="1">
    <citation type="submission" date="2016-12" db="EMBL/GenBank/DDBJ databases">
        <title>Marinobacter lutaoensis whole genome sequencing.</title>
        <authorList>
            <person name="Verma A."/>
            <person name="Krishnamurthi S."/>
        </authorList>
    </citation>
    <scope>NUCLEOTIDE SEQUENCE [LARGE SCALE GENOMIC DNA]</scope>
    <source>
        <strain evidence="6 7">T5054</strain>
    </source>
</reference>
<organism evidence="6 7">
    <name type="scientific">Marinobacter lutaoensis</name>
    <dbReference type="NCBI Taxonomy" id="135739"/>
    <lineage>
        <taxon>Bacteria</taxon>
        <taxon>Pseudomonadati</taxon>
        <taxon>Pseudomonadota</taxon>
        <taxon>Gammaproteobacteria</taxon>
        <taxon>Pseudomonadales</taxon>
        <taxon>Marinobacteraceae</taxon>
        <taxon>Marinobacter</taxon>
    </lineage>
</organism>